<evidence type="ECO:0000313" key="15">
    <source>
        <dbReference type="EMBL" id="KAF4305683.1"/>
    </source>
</evidence>
<dbReference type="EMBL" id="WWBZ02000082">
    <property type="protein sequence ID" value="KAF4301165.1"/>
    <property type="molecule type" value="Genomic_DNA"/>
</dbReference>
<organism evidence="15 16">
    <name type="scientific">Botryosphaeria dothidea</name>
    <dbReference type="NCBI Taxonomy" id="55169"/>
    <lineage>
        <taxon>Eukaryota</taxon>
        <taxon>Fungi</taxon>
        <taxon>Dikarya</taxon>
        <taxon>Ascomycota</taxon>
        <taxon>Pezizomycotina</taxon>
        <taxon>Dothideomycetes</taxon>
        <taxon>Dothideomycetes incertae sedis</taxon>
        <taxon>Botryosphaeriales</taxon>
        <taxon>Botryosphaeriaceae</taxon>
        <taxon>Botryosphaeria</taxon>
    </lineage>
</organism>
<feature type="region of interest" description="Disordered" evidence="13">
    <location>
        <begin position="1"/>
        <end position="62"/>
    </location>
</feature>
<dbReference type="Pfam" id="PF01187">
    <property type="entry name" value="MIF"/>
    <property type="match status" value="1"/>
</dbReference>
<accession>A0A8H4N3E5</accession>
<evidence type="ECO:0000256" key="13">
    <source>
        <dbReference type="SAM" id="MobiDB-lite"/>
    </source>
</evidence>
<keyword evidence="5" id="KW-0413">Isomerase</keyword>
<dbReference type="EC" id="5.3.3.12" evidence="8"/>
<comment type="caution">
    <text evidence="15">The sequence shown here is derived from an EMBL/GenBank/DDBJ whole genome shotgun (WGS) entry which is preliminary data.</text>
</comment>
<feature type="region of interest" description="Disordered" evidence="13">
    <location>
        <begin position="320"/>
        <end position="359"/>
    </location>
</feature>
<evidence type="ECO:0000256" key="10">
    <source>
        <dbReference type="ARBA" id="ARBA00041631"/>
    </source>
</evidence>
<dbReference type="GO" id="GO:0050178">
    <property type="term" value="F:phenylpyruvate tautomerase activity"/>
    <property type="evidence" value="ECO:0007669"/>
    <property type="project" value="UniProtKB-EC"/>
</dbReference>
<comment type="similarity">
    <text evidence="2">Belongs to the MIF family.</text>
</comment>
<feature type="compositionally biased region" description="Polar residues" evidence="13">
    <location>
        <begin position="324"/>
        <end position="338"/>
    </location>
</feature>
<protein>
    <recommendedName>
        <fullName evidence="12">L-dopachrome isomerase</fullName>
        <ecNumber evidence="9">5.3.2.1</ecNumber>
        <ecNumber evidence="8">5.3.3.12</ecNumber>
    </recommendedName>
    <alternativeName>
        <fullName evidence="10">L-dopachrome tautomerase</fullName>
    </alternativeName>
    <alternativeName>
        <fullName evidence="11">Phenylpyruvate tautomerase</fullName>
    </alternativeName>
</protein>
<name>A0A8H4N3E5_9PEZI</name>
<reference evidence="15 16" key="1">
    <citation type="submission" date="2020-04" db="EMBL/GenBank/DDBJ databases">
        <title>Genome Assembly and Annotation of Botryosphaeria dothidea sdau 11-99, a Latent Pathogen of Apple Fruit Ring Rot in China.</title>
        <authorList>
            <person name="Yu C."/>
            <person name="Diao Y."/>
            <person name="Lu Q."/>
            <person name="Zhao J."/>
            <person name="Cui S."/>
            <person name="Peng C."/>
            <person name="He B."/>
            <person name="Liu H."/>
        </authorList>
    </citation>
    <scope>NUCLEOTIDE SEQUENCE [LARGE SCALE GENOMIC DNA]</scope>
    <source>
        <strain evidence="15">Sdau11-99</strain>
        <strain evidence="16">sdau11-99</strain>
    </source>
</reference>
<dbReference type="OrthoDB" id="255819at2759"/>
<comment type="subcellular location">
    <subcellularLocation>
        <location evidence="1">Secreted</location>
    </subcellularLocation>
</comment>
<proteinExistence type="inferred from homology"/>
<evidence type="ECO:0000313" key="14">
    <source>
        <dbReference type="EMBL" id="KAF4301165.1"/>
    </source>
</evidence>
<gene>
    <name evidence="15" type="ORF">GTA08_BOTSDO07327</name>
    <name evidence="14" type="ORF">GTA08_BOTSDO11520</name>
</gene>
<evidence type="ECO:0000256" key="6">
    <source>
        <dbReference type="ARBA" id="ARBA00036735"/>
    </source>
</evidence>
<evidence type="ECO:0000313" key="16">
    <source>
        <dbReference type="Proteomes" id="UP000572817"/>
    </source>
</evidence>
<keyword evidence="16" id="KW-1185">Reference proteome</keyword>
<dbReference type="AlphaFoldDB" id="A0A8H4N3E5"/>
<dbReference type="Gene3D" id="3.30.429.10">
    <property type="entry name" value="Macrophage Migration Inhibitory Factor"/>
    <property type="match status" value="1"/>
</dbReference>
<dbReference type="SUPFAM" id="SSF55331">
    <property type="entry name" value="Tautomerase/MIF"/>
    <property type="match status" value="1"/>
</dbReference>
<feature type="compositionally biased region" description="Polar residues" evidence="13">
    <location>
        <begin position="1"/>
        <end position="17"/>
    </location>
</feature>
<dbReference type="EMBL" id="WWBZ02000040">
    <property type="protein sequence ID" value="KAF4305683.1"/>
    <property type="molecule type" value="Genomic_DNA"/>
</dbReference>
<dbReference type="GO" id="GO:0005576">
    <property type="term" value="C:extracellular region"/>
    <property type="evidence" value="ECO:0007669"/>
    <property type="project" value="UniProtKB-SubCell"/>
</dbReference>
<dbReference type="PANTHER" id="PTHR11954:SF6">
    <property type="entry name" value="MACROPHAGE MIGRATION INHIBITORY FACTOR"/>
    <property type="match status" value="1"/>
</dbReference>
<feature type="region of interest" description="Disordered" evidence="13">
    <location>
        <begin position="79"/>
        <end position="102"/>
    </location>
</feature>
<keyword evidence="3" id="KW-0202">Cytokine</keyword>
<feature type="region of interest" description="Disordered" evidence="13">
    <location>
        <begin position="248"/>
        <end position="301"/>
    </location>
</feature>
<evidence type="ECO:0000256" key="5">
    <source>
        <dbReference type="ARBA" id="ARBA00023235"/>
    </source>
</evidence>
<evidence type="ECO:0000256" key="7">
    <source>
        <dbReference type="ARBA" id="ARBA00036823"/>
    </source>
</evidence>
<dbReference type="EC" id="5.3.2.1" evidence="9"/>
<evidence type="ECO:0000256" key="1">
    <source>
        <dbReference type="ARBA" id="ARBA00004613"/>
    </source>
</evidence>
<comment type="catalytic activity">
    <reaction evidence="7">
        <text>L-dopachrome = 5,6-dihydroxyindole-2-carboxylate</text>
        <dbReference type="Rhea" id="RHEA:13041"/>
        <dbReference type="ChEBI" id="CHEBI:16875"/>
        <dbReference type="ChEBI" id="CHEBI:57509"/>
        <dbReference type="EC" id="5.3.3.12"/>
    </reaction>
</comment>
<sequence length="367" mass="40582">MSNSNERASTSTMSSAADQFPKPVGATLVAPPADRDQFSPAHSSFSFEEYPPKSPRGVQEGDSLVDRKNITRAIEWGAPGEKKELDTTEGLTRTDKSKRRTQYYDGQFNERDTTGPARERITKDSPIVAELKTNVIIKDEYTLVTDLSYQMSQRFQRPEHCVMVNLDHSACLLLGGSFEPAYILTITALASQLQPVTNKRNAAMLQSFLREILGVSAARGIVKFQAIEEANLATDGRTVLGEIEREERKQAEENGGLKRAMTKASRRSSLKPKKSLTLSRKGSTRSGRVITPPIPSPGPFDSVTAIPEYEEKDYLAPIDGRLNGVSTRKTKPSTMKSTPNLVPPPIPDDKPLPKMGKRKSFIAIFRK</sequence>
<evidence type="ECO:0000256" key="4">
    <source>
        <dbReference type="ARBA" id="ARBA00022525"/>
    </source>
</evidence>
<dbReference type="GO" id="GO:0004167">
    <property type="term" value="F:dopachrome isomerase activity"/>
    <property type="evidence" value="ECO:0007669"/>
    <property type="project" value="UniProtKB-EC"/>
</dbReference>
<comment type="catalytic activity">
    <reaction evidence="6">
        <text>3-phenylpyruvate = enol-phenylpyruvate</text>
        <dbReference type="Rhea" id="RHEA:17097"/>
        <dbReference type="ChEBI" id="CHEBI:16815"/>
        <dbReference type="ChEBI" id="CHEBI:18005"/>
        <dbReference type="EC" id="5.3.2.1"/>
    </reaction>
</comment>
<evidence type="ECO:0000256" key="12">
    <source>
        <dbReference type="ARBA" id="ARBA00042730"/>
    </source>
</evidence>
<evidence type="ECO:0000256" key="8">
    <source>
        <dbReference type="ARBA" id="ARBA00038932"/>
    </source>
</evidence>
<dbReference type="PANTHER" id="PTHR11954">
    <property type="entry name" value="D-DOPACHROME DECARBOXYLASE"/>
    <property type="match status" value="1"/>
</dbReference>
<feature type="compositionally biased region" description="Basic residues" evidence="13">
    <location>
        <begin position="260"/>
        <end position="274"/>
    </location>
</feature>
<dbReference type="Proteomes" id="UP000572817">
    <property type="component" value="Unassembled WGS sequence"/>
</dbReference>
<keyword evidence="4" id="KW-0964">Secreted</keyword>
<evidence type="ECO:0000256" key="3">
    <source>
        <dbReference type="ARBA" id="ARBA00022514"/>
    </source>
</evidence>
<evidence type="ECO:0000256" key="9">
    <source>
        <dbReference type="ARBA" id="ARBA00039086"/>
    </source>
</evidence>
<dbReference type="InterPro" id="IPR014347">
    <property type="entry name" value="Tautomerase/MIF_sf"/>
</dbReference>
<dbReference type="InterPro" id="IPR001398">
    <property type="entry name" value="Macrophage_inhib_fac"/>
</dbReference>
<evidence type="ECO:0000256" key="11">
    <source>
        <dbReference type="ARBA" id="ARBA00041912"/>
    </source>
</evidence>
<evidence type="ECO:0000256" key="2">
    <source>
        <dbReference type="ARBA" id="ARBA00005851"/>
    </source>
</evidence>